<dbReference type="CDD" id="cd05162">
    <property type="entry name" value="PWWP"/>
    <property type="match status" value="1"/>
</dbReference>
<evidence type="ECO:0000313" key="4">
    <source>
        <dbReference type="Proteomes" id="UP001412067"/>
    </source>
</evidence>
<reference evidence="3 4" key="1">
    <citation type="journal article" date="2022" name="Nat. Plants">
        <title>Genomes of leafy and leafless Platanthera orchids illuminate the evolution of mycoheterotrophy.</title>
        <authorList>
            <person name="Li M.H."/>
            <person name="Liu K.W."/>
            <person name="Li Z."/>
            <person name="Lu H.C."/>
            <person name="Ye Q.L."/>
            <person name="Zhang D."/>
            <person name="Wang J.Y."/>
            <person name="Li Y.F."/>
            <person name="Zhong Z.M."/>
            <person name="Liu X."/>
            <person name="Yu X."/>
            <person name="Liu D.K."/>
            <person name="Tu X.D."/>
            <person name="Liu B."/>
            <person name="Hao Y."/>
            <person name="Liao X.Y."/>
            <person name="Jiang Y.T."/>
            <person name="Sun W.H."/>
            <person name="Chen J."/>
            <person name="Chen Y.Q."/>
            <person name="Ai Y."/>
            <person name="Zhai J.W."/>
            <person name="Wu S.S."/>
            <person name="Zhou Z."/>
            <person name="Hsiao Y.Y."/>
            <person name="Wu W.L."/>
            <person name="Chen Y.Y."/>
            <person name="Lin Y.F."/>
            <person name="Hsu J.L."/>
            <person name="Li C.Y."/>
            <person name="Wang Z.W."/>
            <person name="Zhao X."/>
            <person name="Zhong W.Y."/>
            <person name="Ma X.K."/>
            <person name="Ma L."/>
            <person name="Huang J."/>
            <person name="Chen G.Z."/>
            <person name="Huang M.Z."/>
            <person name="Huang L."/>
            <person name="Peng D.H."/>
            <person name="Luo Y.B."/>
            <person name="Zou S.Q."/>
            <person name="Chen S.P."/>
            <person name="Lan S."/>
            <person name="Tsai W.C."/>
            <person name="Van de Peer Y."/>
            <person name="Liu Z.J."/>
        </authorList>
    </citation>
    <scope>NUCLEOTIDE SEQUENCE [LARGE SCALE GENOMIC DNA]</scope>
    <source>
        <strain evidence="3">Lor288</strain>
    </source>
</reference>
<feature type="region of interest" description="Disordered" evidence="1">
    <location>
        <begin position="554"/>
        <end position="590"/>
    </location>
</feature>
<dbReference type="InterPro" id="IPR053063">
    <property type="entry name" value="PWWP_domain_containing_PDP"/>
</dbReference>
<dbReference type="SUPFAM" id="SSF63748">
    <property type="entry name" value="Tudor/PWWP/MBT"/>
    <property type="match status" value="1"/>
</dbReference>
<feature type="compositionally biased region" description="Polar residues" evidence="1">
    <location>
        <begin position="1"/>
        <end position="11"/>
    </location>
</feature>
<evidence type="ECO:0000313" key="3">
    <source>
        <dbReference type="EMBL" id="KAK8960570.1"/>
    </source>
</evidence>
<feature type="compositionally biased region" description="Basic residues" evidence="1">
    <location>
        <begin position="402"/>
        <end position="414"/>
    </location>
</feature>
<accession>A0ABR2M9H9</accession>
<feature type="domain" description="PWWP" evidence="2">
    <location>
        <begin position="179"/>
        <end position="246"/>
    </location>
</feature>
<evidence type="ECO:0000259" key="2">
    <source>
        <dbReference type="PROSITE" id="PS50812"/>
    </source>
</evidence>
<feature type="compositionally biased region" description="Basic and acidic residues" evidence="1">
    <location>
        <begin position="387"/>
        <end position="401"/>
    </location>
</feature>
<keyword evidence="4" id="KW-1185">Reference proteome</keyword>
<protein>
    <recommendedName>
        <fullName evidence="2">PWWP domain-containing protein</fullName>
    </recommendedName>
</protein>
<dbReference type="Gene3D" id="2.30.30.140">
    <property type="match status" value="1"/>
</dbReference>
<feature type="region of interest" description="Disordered" evidence="1">
    <location>
        <begin position="371"/>
        <end position="427"/>
    </location>
</feature>
<name>A0ABR2M9H9_9ASPA</name>
<dbReference type="InterPro" id="IPR000313">
    <property type="entry name" value="PWWP_dom"/>
</dbReference>
<dbReference type="Pfam" id="PF00855">
    <property type="entry name" value="PWWP"/>
    <property type="match status" value="1"/>
</dbReference>
<dbReference type="PANTHER" id="PTHR42851:SF4">
    <property type="entry name" value="PWWP DOMAIN-CONTAINING PROTEIN"/>
    <property type="match status" value="1"/>
</dbReference>
<dbReference type="PROSITE" id="PS50812">
    <property type="entry name" value="PWWP"/>
    <property type="match status" value="1"/>
</dbReference>
<evidence type="ECO:0000256" key="1">
    <source>
        <dbReference type="SAM" id="MobiDB-lite"/>
    </source>
</evidence>
<dbReference type="SMART" id="SM00293">
    <property type="entry name" value="PWWP"/>
    <property type="match status" value="1"/>
</dbReference>
<gene>
    <name evidence="3" type="ORF">KSP40_PGU004718</name>
</gene>
<dbReference type="EMBL" id="JBBWWR010000010">
    <property type="protein sequence ID" value="KAK8960570.1"/>
    <property type="molecule type" value="Genomic_DNA"/>
</dbReference>
<dbReference type="Proteomes" id="UP001412067">
    <property type="component" value="Unassembled WGS sequence"/>
</dbReference>
<feature type="compositionally biased region" description="Basic and acidic residues" evidence="1">
    <location>
        <begin position="24"/>
        <end position="36"/>
    </location>
</feature>
<feature type="region of interest" description="Disordered" evidence="1">
    <location>
        <begin position="1"/>
        <end position="60"/>
    </location>
</feature>
<comment type="caution">
    <text evidence="3">The sequence shown here is derived from an EMBL/GenBank/DDBJ whole genome shotgun (WGS) entry which is preliminary data.</text>
</comment>
<feature type="region of interest" description="Disordered" evidence="1">
    <location>
        <begin position="477"/>
        <end position="497"/>
    </location>
</feature>
<proteinExistence type="predicted"/>
<feature type="compositionally biased region" description="Basic and acidic residues" evidence="1">
    <location>
        <begin position="563"/>
        <end position="575"/>
    </location>
</feature>
<dbReference type="PANTHER" id="PTHR42851">
    <property type="entry name" value="ALDOLASE-RELATED"/>
    <property type="match status" value="1"/>
</dbReference>
<organism evidence="3 4">
    <name type="scientific">Platanthera guangdongensis</name>
    <dbReference type="NCBI Taxonomy" id="2320717"/>
    <lineage>
        <taxon>Eukaryota</taxon>
        <taxon>Viridiplantae</taxon>
        <taxon>Streptophyta</taxon>
        <taxon>Embryophyta</taxon>
        <taxon>Tracheophyta</taxon>
        <taxon>Spermatophyta</taxon>
        <taxon>Magnoliopsida</taxon>
        <taxon>Liliopsida</taxon>
        <taxon>Asparagales</taxon>
        <taxon>Orchidaceae</taxon>
        <taxon>Orchidoideae</taxon>
        <taxon>Orchideae</taxon>
        <taxon>Orchidinae</taxon>
        <taxon>Platanthera</taxon>
    </lineage>
</organism>
<sequence>MSLEPTSSDVSARSLELNSADMAHQVEPESSREARRSWNFSSRDNKNVREGEENEGSGDGLHLVAESLVIPRENLKKGVETPKSTTSVEVLEVKEAMPEVVEGDLGHSKHPPENKSLVREADDIDLNLIRMDGSSVEVEEASKSELVGETLASIELEQYLDEKQFQSSEGQECKPGFSFGDMVWGKVRSHPWWPGQIYHPSFSSELALRHKKKNSFLVAYFGDNSFAWNDESRLKHFESCFSRMEDQSSMDAFVNAVDDSLREVSRRIEIGMTCACIADGLIDDLKHQVFENAGIKEGTCFPTLDRCLNACSFEPGRLLDYIHDLAQLPIGKYEKLDLVKVKAQLKSFFRLKGYPELPEFCFGGGISPNEEEVSVHEREEAGEDDSEYKKEGIISHDTSQKEKRRGRGRPSSKKKQIEEHGGKHRSLPELIKQTVDYASLEGKVVKGEKLNGENKQIEDGGKHRSLPELMEKTADYSSLDNEKQKNGMLAPLESSSTKRMIKKRVISDYDSLDSHKRKRKIVNTSGDLQSMSASSCRTKALKVGQRISQVANKMKFSPPVPGCDDRNLHKGDTKANGRISSVPGRRKTPRRDAAALVQDYPASDEMLLQLYSAAKDPTKTYRFHPVVAGFFISWRDSQVSESQASESLGDKKLLQTGNGRGRKRLAEFDLVPVESKSDYIQDSYWADVMFEERQTKSPSGGRKRKAKFKLNKSKKEKALGKSLLSSSLESTLNMPEHLSDCSAILNDKLPQNESPVNLSDDKIVEECSPASLILNFSDPKALPSESNLITIFSQYGTLKEAATEVSKKSRRASVVFKRGADAEVAFSSAGKFSAFGPALVSYRLEYSCPFTTPKDTTPTEGPSLCWDPCPRPLGPASSLALFRLGNRDAISKIRFVLEAEETSGRHCSWDGGGASGWVGLTSSHQDETNSTVISS</sequence>